<dbReference type="Proteomes" id="UP000321635">
    <property type="component" value="Unassembled WGS sequence"/>
</dbReference>
<proteinExistence type="predicted"/>
<evidence type="ECO:0000256" key="1">
    <source>
        <dbReference type="SAM" id="MobiDB-lite"/>
    </source>
</evidence>
<keyword evidence="3" id="KW-1185">Reference proteome</keyword>
<sequence>MVRSIGMAPDGAVRVGAGADQVLPPRLPIDPPPPGRAIDGEMDTRTRSAAARAELRREKANSGGLLRN</sequence>
<evidence type="ECO:0000313" key="2">
    <source>
        <dbReference type="EMBL" id="GEN58355.1"/>
    </source>
</evidence>
<reference evidence="2 3" key="1">
    <citation type="submission" date="2019-07" db="EMBL/GenBank/DDBJ databases">
        <title>Whole genome shotgun sequence of Acetobacter nitrogenifigens NBRC 105050.</title>
        <authorList>
            <person name="Hosoyama A."/>
            <person name="Uohara A."/>
            <person name="Ohji S."/>
            <person name="Ichikawa N."/>
        </authorList>
    </citation>
    <scope>NUCLEOTIDE SEQUENCE [LARGE SCALE GENOMIC DNA]</scope>
    <source>
        <strain evidence="2 3">NBRC 105050</strain>
    </source>
</reference>
<dbReference type="EMBL" id="BJYF01000001">
    <property type="protein sequence ID" value="GEN58355.1"/>
    <property type="molecule type" value="Genomic_DNA"/>
</dbReference>
<protein>
    <submittedName>
        <fullName evidence="2">Uncharacterized protein</fullName>
    </submittedName>
</protein>
<comment type="caution">
    <text evidence="2">The sequence shown here is derived from an EMBL/GenBank/DDBJ whole genome shotgun (WGS) entry which is preliminary data.</text>
</comment>
<name>A0A511X612_9PROT</name>
<evidence type="ECO:0000313" key="3">
    <source>
        <dbReference type="Proteomes" id="UP000321635"/>
    </source>
</evidence>
<dbReference type="AlphaFoldDB" id="A0A511X612"/>
<feature type="compositionally biased region" description="Pro residues" evidence="1">
    <location>
        <begin position="25"/>
        <end position="35"/>
    </location>
</feature>
<organism evidence="2 3">
    <name type="scientific">Acetobacter nitrogenifigens DSM 23921 = NBRC 105050</name>
    <dbReference type="NCBI Taxonomy" id="1120919"/>
    <lineage>
        <taxon>Bacteria</taxon>
        <taxon>Pseudomonadati</taxon>
        <taxon>Pseudomonadota</taxon>
        <taxon>Alphaproteobacteria</taxon>
        <taxon>Acetobacterales</taxon>
        <taxon>Acetobacteraceae</taxon>
        <taxon>Acetobacter</taxon>
    </lineage>
</organism>
<gene>
    <name evidence="2" type="ORF">ANI02nite_02390</name>
</gene>
<accession>A0A511X612</accession>
<feature type="region of interest" description="Disordered" evidence="1">
    <location>
        <begin position="1"/>
        <end position="68"/>
    </location>
</feature>